<dbReference type="PANTHER" id="PTHR28180">
    <property type="entry name" value="CONSERVED MITOCHONDRIAL PROTEIN-RELATED"/>
    <property type="match status" value="1"/>
</dbReference>
<dbReference type="EMBL" id="JABBWD010000044">
    <property type="protein sequence ID" value="KAG1774186.1"/>
    <property type="molecule type" value="Genomic_DNA"/>
</dbReference>
<dbReference type="OrthoDB" id="5537330at2759"/>
<dbReference type="PANTHER" id="PTHR28180:SF2">
    <property type="entry name" value="PEROXISOMAL PROTEIN 2"/>
    <property type="match status" value="1"/>
</dbReference>
<accession>A0A9P6ZPN7</accession>
<comment type="caution">
    <text evidence="1">The sequence shown here is derived from an EMBL/GenBank/DDBJ whole genome shotgun (WGS) entry which is preliminary data.</text>
</comment>
<proteinExistence type="predicted"/>
<reference evidence="1" key="1">
    <citation type="journal article" date="2020" name="New Phytol.">
        <title>Comparative genomics reveals dynamic genome evolution in host specialist ectomycorrhizal fungi.</title>
        <authorList>
            <person name="Lofgren L.A."/>
            <person name="Nguyen N.H."/>
            <person name="Vilgalys R."/>
            <person name="Ruytinx J."/>
            <person name="Liao H.L."/>
            <person name="Branco S."/>
            <person name="Kuo A."/>
            <person name="LaButti K."/>
            <person name="Lipzen A."/>
            <person name="Andreopoulos W."/>
            <person name="Pangilinan J."/>
            <person name="Riley R."/>
            <person name="Hundley H."/>
            <person name="Na H."/>
            <person name="Barry K."/>
            <person name="Grigoriev I.V."/>
            <person name="Stajich J.E."/>
            <person name="Kennedy P.G."/>
        </authorList>
    </citation>
    <scope>NUCLEOTIDE SEQUENCE</scope>
    <source>
        <strain evidence="1">DOB743</strain>
    </source>
</reference>
<dbReference type="Gene3D" id="1.20.1290.10">
    <property type="entry name" value="AhpD-like"/>
    <property type="match status" value="1"/>
</dbReference>
<organism evidence="1 2">
    <name type="scientific">Suillus placidus</name>
    <dbReference type="NCBI Taxonomy" id="48579"/>
    <lineage>
        <taxon>Eukaryota</taxon>
        <taxon>Fungi</taxon>
        <taxon>Dikarya</taxon>
        <taxon>Basidiomycota</taxon>
        <taxon>Agaricomycotina</taxon>
        <taxon>Agaricomycetes</taxon>
        <taxon>Agaricomycetidae</taxon>
        <taxon>Boletales</taxon>
        <taxon>Suillineae</taxon>
        <taxon>Suillaceae</taxon>
        <taxon>Suillus</taxon>
    </lineage>
</organism>
<dbReference type="InterPro" id="IPR029032">
    <property type="entry name" value="AhpD-like"/>
</dbReference>
<dbReference type="InterPro" id="IPR052999">
    <property type="entry name" value="PTS1_Protein"/>
</dbReference>
<dbReference type="AlphaFoldDB" id="A0A9P6ZPN7"/>
<evidence type="ECO:0000313" key="1">
    <source>
        <dbReference type="EMBL" id="KAG1774186.1"/>
    </source>
</evidence>
<keyword evidence="2" id="KW-1185">Reference proteome</keyword>
<name>A0A9P6ZPN7_9AGAM</name>
<evidence type="ECO:0000313" key="2">
    <source>
        <dbReference type="Proteomes" id="UP000714275"/>
    </source>
</evidence>
<dbReference type="Proteomes" id="UP000714275">
    <property type="component" value="Unassembled WGS sequence"/>
</dbReference>
<sequence>MVDIATPEFLSELQSLYPAPAKYVDGDWFLAAGIAFSSSNCPEGIPYILRYALDDLDKLPDTSDEDRRLLVRKIRDGIFKSGLISGYPKTINALAALYEATPEKLRDTEPLRDSTRSKEEVAAAGQAYFDSTYGDTAAKVQPALRSFYPDLEHFTINLGYGYVYAFMEVTSAKETSFAMISALIPNDTPRQVEWHLTGAVRNGATVEEVRGVREIALKIAIKAGVPLKNEVPDI</sequence>
<dbReference type="SUPFAM" id="SSF69118">
    <property type="entry name" value="AhpD-like"/>
    <property type="match status" value="1"/>
</dbReference>
<protein>
    <submittedName>
        <fullName evidence="1">AhpD-like protein</fullName>
    </submittedName>
</protein>
<gene>
    <name evidence="1" type="ORF">EV702DRAFT_1032517</name>
</gene>